<sequence>MLEVYEWIVIVLASFRLTRLLIHDEITSWLRKPFLEIKEEISDGQAVFYLEPSGTGIRKWIGMLLSCYWCMGVWTTSFLYISWMLLPGVSIYIAHILALAGTAAILEAFFRKYID</sequence>
<accession>A0ABT0XI69</accession>
<comment type="caution">
    <text evidence="2">The sequence shown here is derived from an EMBL/GenBank/DDBJ whole genome shotgun (WGS) entry which is preliminary data.</text>
</comment>
<dbReference type="Pfam" id="PF07098">
    <property type="entry name" value="DUF1360"/>
    <property type="match status" value="1"/>
</dbReference>
<dbReference type="RefSeq" id="WP_251605232.1">
    <property type="nucleotide sequence ID" value="NZ_JAMQJY010000001.1"/>
</dbReference>
<dbReference type="EMBL" id="JAMQJY010000001">
    <property type="protein sequence ID" value="MCM2675043.1"/>
    <property type="molecule type" value="Genomic_DNA"/>
</dbReference>
<proteinExistence type="predicted"/>
<dbReference type="Proteomes" id="UP001203665">
    <property type="component" value="Unassembled WGS sequence"/>
</dbReference>
<keyword evidence="3" id="KW-1185">Reference proteome</keyword>
<evidence type="ECO:0000313" key="3">
    <source>
        <dbReference type="Proteomes" id="UP001203665"/>
    </source>
</evidence>
<keyword evidence="1" id="KW-0812">Transmembrane</keyword>
<organism evidence="2 3">
    <name type="scientific">Alkalicoccobacillus plakortidis</name>
    <dbReference type="NCBI Taxonomy" id="444060"/>
    <lineage>
        <taxon>Bacteria</taxon>
        <taxon>Bacillati</taxon>
        <taxon>Bacillota</taxon>
        <taxon>Bacilli</taxon>
        <taxon>Bacillales</taxon>
        <taxon>Bacillaceae</taxon>
        <taxon>Alkalicoccobacillus</taxon>
    </lineage>
</organism>
<protein>
    <submittedName>
        <fullName evidence="2">DUF1360 domain-containing protein</fullName>
    </submittedName>
</protein>
<evidence type="ECO:0000256" key="1">
    <source>
        <dbReference type="SAM" id="Phobius"/>
    </source>
</evidence>
<keyword evidence="1" id="KW-0472">Membrane</keyword>
<evidence type="ECO:0000313" key="2">
    <source>
        <dbReference type="EMBL" id="MCM2675043.1"/>
    </source>
</evidence>
<keyword evidence="1" id="KW-1133">Transmembrane helix</keyword>
<dbReference type="InterPro" id="IPR010773">
    <property type="entry name" value="Mycophage_PG1_Gp7"/>
</dbReference>
<feature type="transmembrane region" description="Helical" evidence="1">
    <location>
        <begin position="89"/>
        <end position="110"/>
    </location>
</feature>
<reference evidence="2" key="1">
    <citation type="submission" date="2022-06" db="EMBL/GenBank/DDBJ databases">
        <title>Alkalicoccobacillus porphyridii sp. nov., isolated from a marine red alga, Porphyridium purpureum and reclassification of Shouchella plakortidis and Shouchella gibsonii as Alkalicoccobacillus plakortidis comb. nov. and Alkalicoccobacillus gibsonii comb. nov.</title>
        <authorList>
            <person name="Kim K.H."/>
            <person name="Lee J.K."/>
            <person name="Han D.M."/>
            <person name="Baek J.H."/>
            <person name="Jeon C.O."/>
        </authorList>
    </citation>
    <scope>NUCLEOTIDE SEQUENCE</scope>
    <source>
        <strain evidence="2">DSM 19153</strain>
    </source>
</reference>
<name>A0ABT0XI69_9BACI</name>
<feature type="transmembrane region" description="Helical" evidence="1">
    <location>
        <begin position="60"/>
        <end position="83"/>
    </location>
</feature>
<gene>
    <name evidence="2" type="ORF">NDM98_05785</name>
</gene>